<dbReference type="GO" id="GO:0102389">
    <property type="term" value="F:polyprenol reductase activity"/>
    <property type="evidence" value="ECO:0007669"/>
    <property type="project" value="UniProtKB-UniRule"/>
</dbReference>
<proteinExistence type="inferred from homology"/>
<evidence type="ECO:0000256" key="3">
    <source>
        <dbReference type="ARBA" id="ARBA00022692"/>
    </source>
</evidence>
<dbReference type="Proteomes" id="UP000694846">
    <property type="component" value="Unplaced"/>
</dbReference>
<evidence type="ECO:0000256" key="5">
    <source>
        <dbReference type="ARBA" id="ARBA00023136"/>
    </source>
</evidence>
<dbReference type="AlphaFoldDB" id="A0A8B8FF20"/>
<keyword evidence="3 9" id="KW-0812">Transmembrane</keyword>
<protein>
    <recommendedName>
        <fullName evidence="7 9">Polyprenal reductase</fullName>
        <ecNumber evidence="2 9">1.3.1.94</ecNumber>
    </recommendedName>
</protein>
<evidence type="ECO:0000259" key="10">
    <source>
        <dbReference type="Pfam" id="PF02544"/>
    </source>
</evidence>
<keyword evidence="9" id="KW-0560">Oxidoreductase</keyword>
<name>A0A8B8FF20_9HEMI</name>
<comment type="subcellular location">
    <subcellularLocation>
        <location evidence="1">Endomembrane system</location>
        <topology evidence="1">Multi-pass membrane protein</topology>
    </subcellularLocation>
    <subcellularLocation>
        <location evidence="9">Endoplasmic reticulum membrane</location>
    </subcellularLocation>
</comment>
<evidence type="ECO:0000256" key="8">
    <source>
        <dbReference type="ARBA" id="ARBA00049427"/>
    </source>
</evidence>
<dbReference type="Pfam" id="PF02544">
    <property type="entry name" value="Steroid_dh"/>
    <property type="match status" value="1"/>
</dbReference>
<dbReference type="Gene3D" id="1.20.120.1630">
    <property type="match status" value="1"/>
</dbReference>
<dbReference type="GO" id="GO:0016095">
    <property type="term" value="P:polyprenol catabolic process"/>
    <property type="evidence" value="ECO:0007669"/>
    <property type="project" value="UniProtKB-UniRule"/>
</dbReference>
<comment type="similarity">
    <text evidence="6 9">Belongs to the steroid 5-alpha reductase family. Polyprenal reductase subfamily.</text>
</comment>
<comment type="function">
    <text evidence="9">Plays a key role in early steps of protein N-linked glycosylation by being involved in the conversion of polyprenol into dolichol. Acts as a polyprenal reductase that mediates the reduction of polyprenal into dolichal in a NADP-dependent mechanism. Dolichols are required for the synthesis of dolichol-linked monosaccharides and the oligosaccharide precursor used for N-glycosylation.</text>
</comment>
<keyword evidence="9" id="KW-0521">NADP</keyword>
<feature type="transmembrane region" description="Helical" evidence="9">
    <location>
        <begin position="147"/>
        <end position="166"/>
    </location>
</feature>
<sequence>MDFVNAMFVCMTFAFVAVPLLLKAVGPSRLPDSVLRLYAYGKITGGARPSGVLSVPKRWYRHFYVASAVLVALAALAMADAYFCAADASWRVAAFSRRWLWDPVRHAEPSYSAATASTAVAMAVLQCARRTYETHFVNVFSDTAVGLWYYASGYMHYVGMIVTIMAEAPAAPGPPFCTGFAEVVRLVAGALLFAWAYREQWRANVALAAVRKSDGRVATHEHRVVTGGLFELVSSPQMFTEMVLYGAWYVVLWGSSGWKYVLLFVWGNQLEIALISHRWYQDKFEDYPRNRKAIIPYLL</sequence>
<evidence type="ECO:0000256" key="6">
    <source>
        <dbReference type="ARBA" id="ARBA00046320"/>
    </source>
</evidence>
<keyword evidence="5 9" id="KW-0472">Membrane</keyword>
<dbReference type="InterPro" id="IPR039698">
    <property type="entry name" value="Dfg10/SRD5A3"/>
</dbReference>
<dbReference type="GO" id="GO:0160198">
    <property type="term" value="F:polyprenal reductase activity"/>
    <property type="evidence" value="ECO:0007669"/>
    <property type="project" value="UniProtKB-EC"/>
</dbReference>
<comment type="pathway">
    <text evidence="9">Protein modification; protein glycosylation.</text>
</comment>
<feature type="transmembrane region" description="Helical" evidence="9">
    <location>
        <begin position="242"/>
        <end position="266"/>
    </location>
</feature>
<dbReference type="OrthoDB" id="5788137at2759"/>
<dbReference type="EC" id="1.3.1.94" evidence="2 9"/>
<reference evidence="12" key="1">
    <citation type="submission" date="2025-08" db="UniProtKB">
        <authorList>
            <consortium name="RefSeq"/>
        </authorList>
    </citation>
    <scope>IDENTIFICATION</scope>
    <source>
        <tissue evidence="12">Whole body</tissue>
    </source>
</reference>
<feature type="transmembrane region" description="Helical" evidence="9">
    <location>
        <begin position="6"/>
        <end position="26"/>
    </location>
</feature>
<dbReference type="GO" id="GO:0006488">
    <property type="term" value="P:dolichol-linked oligosaccharide biosynthetic process"/>
    <property type="evidence" value="ECO:0007669"/>
    <property type="project" value="UniProtKB-UniRule"/>
</dbReference>
<keyword evidence="4 9" id="KW-1133">Transmembrane helix</keyword>
<evidence type="ECO:0000256" key="1">
    <source>
        <dbReference type="ARBA" id="ARBA00004127"/>
    </source>
</evidence>
<gene>
    <name evidence="12" type="primary">LOC112682815</name>
</gene>
<dbReference type="InterPro" id="IPR001104">
    <property type="entry name" value="3-oxo-5_a-steroid_4-DH_C"/>
</dbReference>
<evidence type="ECO:0000256" key="7">
    <source>
        <dbReference type="ARBA" id="ARBA00047186"/>
    </source>
</evidence>
<dbReference type="GeneID" id="112682815"/>
<dbReference type="RefSeq" id="XP_025409343.1">
    <property type="nucleotide sequence ID" value="XM_025553558.1"/>
</dbReference>
<dbReference type="PROSITE" id="PS50244">
    <property type="entry name" value="S5A_REDUCTASE"/>
    <property type="match status" value="1"/>
</dbReference>
<evidence type="ECO:0000256" key="2">
    <source>
        <dbReference type="ARBA" id="ARBA00012522"/>
    </source>
</evidence>
<organism evidence="11 12">
    <name type="scientific">Sipha flava</name>
    <name type="common">yellow sugarcane aphid</name>
    <dbReference type="NCBI Taxonomy" id="143950"/>
    <lineage>
        <taxon>Eukaryota</taxon>
        <taxon>Metazoa</taxon>
        <taxon>Ecdysozoa</taxon>
        <taxon>Arthropoda</taxon>
        <taxon>Hexapoda</taxon>
        <taxon>Insecta</taxon>
        <taxon>Pterygota</taxon>
        <taxon>Neoptera</taxon>
        <taxon>Paraneoptera</taxon>
        <taxon>Hemiptera</taxon>
        <taxon>Sternorrhyncha</taxon>
        <taxon>Aphidomorpha</taxon>
        <taxon>Aphidoidea</taxon>
        <taxon>Aphididae</taxon>
        <taxon>Sipha</taxon>
    </lineage>
</organism>
<feature type="domain" description="3-oxo-5-alpha-steroid 4-dehydrogenase C-terminal" evidence="10">
    <location>
        <begin position="177"/>
        <end position="299"/>
    </location>
</feature>
<keyword evidence="9" id="KW-0256">Endoplasmic reticulum</keyword>
<feature type="transmembrane region" description="Helical" evidence="9">
    <location>
        <begin position="63"/>
        <end position="83"/>
    </location>
</feature>
<accession>A0A8B8FF20</accession>
<evidence type="ECO:0000256" key="4">
    <source>
        <dbReference type="ARBA" id="ARBA00022989"/>
    </source>
</evidence>
<keyword evidence="11" id="KW-1185">Reference proteome</keyword>
<evidence type="ECO:0000313" key="12">
    <source>
        <dbReference type="RefSeq" id="XP_025409343.1"/>
    </source>
</evidence>
<comment type="catalytic activity">
    <reaction evidence="8 9">
        <text>a di-trans,poly-cis-dolichal + NADP(+) = a di-trans,poly-cis-polyprenal + NADPH + H(+)</text>
        <dbReference type="Rhea" id="RHEA:80727"/>
        <dbReference type="Rhea" id="RHEA-COMP:19536"/>
        <dbReference type="Rhea" id="RHEA-COMP:19537"/>
        <dbReference type="ChEBI" id="CHEBI:15378"/>
        <dbReference type="ChEBI" id="CHEBI:57783"/>
        <dbReference type="ChEBI" id="CHEBI:58349"/>
        <dbReference type="ChEBI" id="CHEBI:231623"/>
        <dbReference type="ChEBI" id="CHEBI:231637"/>
        <dbReference type="EC" id="1.3.1.94"/>
    </reaction>
    <physiologicalReaction direction="right-to-left" evidence="8 9">
        <dbReference type="Rhea" id="RHEA:80729"/>
    </physiologicalReaction>
</comment>
<dbReference type="GO" id="GO:0005789">
    <property type="term" value="C:endoplasmic reticulum membrane"/>
    <property type="evidence" value="ECO:0007669"/>
    <property type="project" value="UniProtKB-SubCell"/>
</dbReference>
<evidence type="ECO:0000313" key="11">
    <source>
        <dbReference type="Proteomes" id="UP000694846"/>
    </source>
</evidence>
<dbReference type="GO" id="GO:0003865">
    <property type="term" value="F:3-oxo-5-alpha-steroid 4-dehydrogenase activity"/>
    <property type="evidence" value="ECO:0007669"/>
    <property type="project" value="TreeGrafter"/>
</dbReference>
<dbReference type="PANTHER" id="PTHR14624">
    <property type="entry name" value="DFG10 PROTEIN"/>
    <property type="match status" value="1"/>
</dbReference>
<evidence type="ECO:0000256" key="9">
    <source>
        <dbReference type="RuleBase" id="RU367081"/>
    </source>
</evidence>
<dbReference type="PANTHER" id="PTHR14624:SF0">
    <property type="entry name" value="POLYPRENOL REDUCTASE"/>
    <property type="match status" value="1"/>
</dbReference>
<dbReference type="UniPathway" id="UPA00378"/>